<accession>A0A8H6X899</accession>
<dbReference type="EMBL" id="JACAZH010000039">
    <property type="protein sequence ID" value="KAF7335870.1"/>
    <property type="molecule type" value="Genomic_DNA"/>
</dbReference>
<comment type="caution">
    <text evidence="1">The sequence shown here is derived from an EMBL/GenBank/DDBJ whole genome shotgun (WGS) entry which is preliminary data.</text>
</comment>
<evidence type="ECO:0000313" key="1">
    <source>
        <dbReference type="EMBL" id="KAF7335870.1"/>
    </source>
</evidence>
<dbReference type="Proteomes" id="UP000623467">
    <property type="component" value="Unassembled WGS sequence"/>
</dbReference>
<evidence type="ECO:0000313" key="2">
    <source>
        <dbReference type="Proteomes" id="UP000623467"/>
    </source>
</evidence>
<keyword evidence="2" id="KW-1185">Reference proteome</keyword>
<name>A0A8H6X899_9AGAR</name>
<dbReference type="InterPro" id="IPR032675">
    <property type="entry name" value="LRR_dom_sf"/>
</dbReference>
<proteinExistence type="predicted"/>
<protein>
    <submittedName>
        <fullName evidence="1">Uncharacterized protein</fullName>
    </submittedName>
</protein>
<organism evidence="1 2">
    <name type="scientific">Mycena sanguinolenta</name>
    <dbReference type="NCBI Taxonomy" id="230812"/>
    <lineage>
        <taxon>Eukaryota</taxon>
        <taxon>Fungi</taxon>
        <taxon>Dikarya</taxon>
        <taxon>Basidiomycota</taxon>
        <taxon>Agaricomycotina</taxon>
        <taxon>Agaricomycetes</taxon>
        <taxon>Agaricomycetidae</taxon>
        <taxon>Agaricales</taxon>
        <taxon>Marasmiineae</taxon>
        <taxon>Mycenaceae</taxon>
        <taxon>Mycena</taxon>
    </lineage>
</organism>
<dbReference type="AlphaFoldDB" id="A0A8H6X899"/>
<sequence>MTPDEHHPNSTTSLAGLVREVQMHENLHLFKGTVEGFKAVLRCLEKLEGLLIWCLDFWVAPDCLGDLHFENLSRFGFLVRDEKETSWRSFLERHPKITCMTVTSFLGDVNAVPTCMPNLREYEGAAIFLRRLDSESLGGIQKLTLQCLGEDEAAILSRLPPLRSVRTFVATVADIEIGAVLAVLADCVPLVEHLSWAEISPITMTCRGRADVAAGLKRLNKLRELSVNGYEDKYGTQRTVAEWGAACTAIEQMALGGSG</sequence>
<gene>
    <name evidence="1" type="ORF">MSAN_02323800</name>
</gene>
<dbReference type="Gene3D" id="3.80.10.10">
    <property type="entry name" value="Ribonuclease Inhibitor"/>
    <property type="match status" value="1"/>
</dbReference>
<reference evidence="1" key="1">
    <citation type="submission" date="2020-05" db="EMBL/GenBank/DDBJ databases">
        <title>Mycena genomes resolve the evolution of fungal bioluminescence.</title>
        <authorList>
            <person name="Tsai I.J."/>
        </authorList>
    </citation>
    <scope>NUCLEOTIDE SEQUENCE</scope>
    <source>
        <strain evidence="1">160909Yilan</strain>
    </source>
</reference>